<dbReference type="SUPFAM" id="SSF50341">
    <property type="entry name" value="CheW-like"/>
    <property type="match status" value="1"/>
</dbReference>
<evidence type="ECO:0000259" key="1">
    <source>
        <dbReference type="SMART" id="SM00260"/>
    </source>
</evidence>
<protein>
    <recommendedName>
        <fullName evidence="1">CheW-like domain-containing protein</fullName>
    </recommendedName>
</protein>
<dbReference type="PANTHER" id="PTHR22617:SF23">
    <property type="entry name" value="CHEMOTAXIS PROTEIN CHEW"/>
    <property type="match status" value="1"/>
</dbReference>
<dbReference type="PANTHER" id="PTHR22617">
    <property type="entry name" value="CHEMOTAXIS SENSOR HISTIDINE KINASE-RELATED"/>
    <property type="match status" value="1"/>
</dbReference>
<dbReference type="InterPro" id="IPR025991">
    <property type="entry name" value="Chemoreceptor_zinc-bind_dom"/>
</dbReference>
<comment type="caution">
    <text evidence="2">The sequence shown here is derived from an EMBL/GenBank/DDBJ whole genome shotgun (WGS) entry which is preliminary data.</text>
</comment>
<dbReference type="EMBL" id="VSSQ01001998">
    <property type="protein sequence ID" value="MPM12612.1"/>
    <property type="molecule type" value="Genomic_DNA"/>
</dbReference>
<dbReference type="AlphaFoldDB" id="A0A644X8X3"/>
<dbReference type="GO" id="GO:0005829">
    <property type="term" value="C:cytosol"/>
    <property type="evidence" value="ECO:0007669"/>
    <property type="project" value="TreeGrafter"/>
</dbReference>
<sequence length="286" mass="32299">MNNQHLENSVQCPSILFRLNGGLYCADSRYISTIMELPEYTVLPDAPPYISGIFPLRGGSVTMFDLRAALKLKSMDEEFSDFTAMLDARKQDHVNWVSALERSIETGKHFSLATDPHKCKLGKWYDSFKTNSSELSAHLAKFEEPHRRLHEVALRAEHCSEARDRDAVSDCKKSVFEEARDEYMPKVLDVLESTKEIIRTREFHQMVLVLSGDTGLGMVVDEVLSVETVEEEELGTQHQLMSQSPYIQRVVKSRNYDELILEISLPAVMRAGDDAAARQNAARSAG</sequence>
<dbReference type="Pfam" id="PF13682">
    <property type="entry name" value="CZB"/>
    <property type="match status" value="1"/>
</dbReference>
<dbReference type="Pfam" id="PF01584">
    <property type="entry name" value="CheW"/>
    <property type="match status" value="1"/>
</dbReference>
<dbReference type="GO" id="GO:0006935">
    <property type="term" value="P:chemotaxis"/>
    <property type="evidence" value="ECO:0007669"/>
    <property type="project" value="InterPro"/>
</dbReference>
<dbReference type="Gene3D" id="1.20.120.30">
    <property type="entry name" value="Aspartate receptor, ligand-binding domain"/>
    <property type="match status" value="1"/>
</dbReference>
<dbReference type="InterPro" id="IPR039315">
    <property type="entry name" value="CheW"/>
</dbReference>
<feature type="domain" description="CheW-like" evidence="1">
    <location>
        <begin position="7"/>
        <end position="269"/>
    </location>
</feature>
<gene>
    <name evidence="2" type="ORF">SDC9_58966</name>
</gene>
<organism evidence="2">
    <name type="scientific">bioreactor metagenome</name>
    <dbReference type="NCBI Taxonomy" id="1076179"/>
    <lineage>
        <taxon>unclassified sequences</taxon>
        <taxon>metagenomes</taxon>
        <taxon>ecological metagenomes</taxon>
    </lineage>
</organism>
<accession>A0A644X8X3</accession>
<dbReference type="SMART" id="SM00260">
    <property type="entry name" value="CheW"/>
    <property type="match status" value="1"/>
</dbReference>
<name>A0A644X8X3_9ZZZZ</name>
<dbReference type="InterPro" id="IPR002545">
    <property type="entry name" value="CheW-lke_dom"/>
</dbReference>
<reference evidence="2" key="1">
    <citation type="submission" date="2019-08" db="EMBL/GenBank/DDBJ databases">
        <authorList>
            <person name="Kucharzyk K."/>
            <person name="Murdoch R.W."/>
            <person name="Higgins S."/>
            <person name="Loffler F."/>
        </authorList>
    </citation>
    <scope>NUCLEOTIDE SEQUENCE</scope>
</reference>
<proteinExistence type="predicted"/>
<evidence type="ECO:0000313" key="2">
    <source>
        <dbReference type="EMBL" id="MPM12612.1"/>
    </source>
</evidence>
<dbReference type="InterPro" id="IPR036061">
    <property type="entry name" value="CheW-like_dom_sf"/>
</dbReference>
<dbReference type="GO" id="GO:0007165">
    <property type="term" value="P:signal transduction"/>
    <property type="evidence" value="ECO:0007669"/>
    <property type="project" value="InterPro"/>
</dbReference>